<dbReference type="InterPro" id="IPR021833">
    <property type="entry name" value="DUF3425"/>
</dbReference>
<protein>
    <recommendedName>
        <fullName evidence="4">BZIP domain-containing protein</fullName>
    </recommendedName>
</protein>
<dbReference type="PANTHER" id="PTHR38116:SF1">
    <property type="entry name" value="BZIP DOMAIN-CONTAINING PROTEIN"/>
    <property type="match status" value="1"/>
</dbReference>
<reference evidence="2 3" key="1">
    <citation type="submission" date="2014-06" db="EMBL/GenBank/DDBJ databases">
        <title>The Genome of the Aflatoxigenic Filamentous Fungus Aspergillus nomius.</title>
        <authorList>
            <person name="Moore M.G."/>
            <person name="Shannon B.M."/>
            <person name="Brian M.M."/>
        </authorList>
    </citation>
    <scope>NUCLEOTIDE SEQUENCE [LARGE SCALE GENOMIC DNA]</scope>
    <source>
        <strain evidence="2 3">NRRL 13137</strain>
    </source>
</reference>
<sequence length="325" mass="36910">MDRPSVNTPFLIERNTGSEPGPLGERICVRQFSERITAWPEEDWSGISDSKQRRRLQNRLNQRARRLRNKLDTQAPPDDQASDSNTRSSADRGAHALAVVTTPKHRKQLSNRAGISGSGPAISLAAIEHVHILEPDSVHTKRVLQQLEVIARTQYVLGSPRTDLLLHLIQFNFTKALIENTRVLGLTSEQLHDDAISPFNITGPWPYNFEASLPSSLQPTAIQRTILHHPWLDLLPVPEMRNNLILAEDSYDETQLCLDMKGAVSVSTNQTGIIVWRDPWDPSGWEVTESFARSWGWVIRGCRDLRRSTNAWRARRNERPLFRVS</sequence>
<dbReference type="AlphaFoldDB" id="A0A0L1IR13"/>
<proteinExistence type="predicted"/>
<evidence type="ECO:0000256" key="1">
    <source>
        <dbReference type="SAM" id="MobiDB-lite"/>
    </source>
</evidence>
<gene>
    <name evidence="2" type="ORF">ANOM_009799</name>
</gene>
<dbReference type="Pfam" id="PF11905">
    <property type="entry name" value="DUF3425"/>
    <property type="match status" value="1"/>
</dbReference>
<comment type="caution">
    <text evidence="2">The sequence shown here is derived from an EMBL/GenBank/DDBJ whole genome shotgun (WGS) entry which is preliminary data.</text>
</comment>
<dbReference type="GeneID" id="26811603"/>
<feature type="region of interest" description="Disordered" evidence="1">
    <location>
        <begin position="1"/>
        <end position="24"/>
    </location>
</feature>
<dbReference type="OrthoDB" id="2245989at2759"/>
<name>A0A0L1IR13_ASPN3</name>
<keyword evidence="3" id="KW-1185">Reference proteome</keyword>
<accession>A0A0L1IR13</accession>
<dbReference type="Proteomes" id="UP000037505">
    <property type="component" value="Unassembled WGS sequence"/>
</dbReference>
<dbReference type="RefSeq" id="XP_015402934.1">
    <property type="nucleotide sequence ID" value="XM_015555055.1"/>
</dbReference>
<evidence type="ECO:0000313" key="3">
    <source>
        <dbReference type="Proteomes" id="UP000037505"/>
    </source>
</evidence>
<dbReference type="PANTHER" id="PTHR38116">
    <property type="entry name" value="CHROMOSOME 7, WHOLE GENOME SHOTGUN SEQUENCE"/>
    <property type="match status" value="1"/>
</dbReference>
<organism evidence="2 3">
    <name type="scientific">Aspergillus nomiae NRRL (strain ATCC 15546 / NRRL 13137 / CBS 260.88 / M93)</name>
    <dbReference type="NCBI Taxonomy" id="1509407"/>
    <lineage>
        <taxon>Eukaryota</taxon>
        <taxon>Fungi</taxon>
        <taxon>Dikarya</taxon>
        <taxon>Ascomycota</taxon>
        <taxon>Pezizomycotina</taxon>
        <taxon>Eurotiomycetes</taxon>
        <taxon>Eurotiomycetidae</taxon>
        <taxon>Eurotiales</taxon>
        <taxon>Aspergillaceae</taxon>
        <taxon>Aspergillus</taxon>
        <taxon>Aspergillus subgen. Circumdati</taxon>
    </lineage>
</organism>
<dbReference type="EMBL" id="JNOM01000387">
    <property type="protein sequence ID" value="KNG82011.1"/>
    <property type="molecule type" value="Genomic_DNA"/>
</dbReference>
<evidence type="ECO:0008006" key="4">
    <source>
        <dbReference type="Google" id="ProtNLM"/>
    </source>
</evidence>
<feature type="region of interest" description="Disordered" evidence="1">
    <location>
        <begin position="66"/>
        <end position="92"/>
    </location>
</feature>
<evidence type="ECO:0000313" key="2">
    <source>
        <dbReference type="EMBL" id="KNG82011.1"/>
    </source>
</evidence>